<evidence type="ECO:0008006" key="3">
    <source>
        <dbReference type="Google" id="ProtNLM"/>
    </source>
</evidence>
<evidence type="ECO:0000313" key="2">
    <source>
        <dbReference type="Proteomes" id="UP000305539"/>
    </source>
</evidence>
<gene>
    <name evidence="1" type="ORF">FAZ69_10485</name>
</gene>
<reference evidence="1 2" key="1">
    <citation type="submission" date="2019-04" db="EMBL/GenBank/DDBJ databases">
        <title>Trinickia sp. 7GSK02, isolated from subtropical forest soil.</title>
        <authorList>
            <person name="Gao Z.-H."/>
            <person name="Qiu L.-H."/>
        </authorList>
    </citation>
    <scope>NUCLEOTIDE SEQUENCE [LARGE SCALE GENOMIC DNA]</scope>
    <source>
        <strain evidence="1 2">7GSK02</strain>
    </source>
</reference>
<sequence length="87" mass="7851">MPAAGRLGDPIAHGGSITSGSGDVFINGISAGYVGGSSTACSIHGGGSVSSGAGSVFINGNPAAIVGGSTGCGAAVSNGSPDVSIEG</sequence>
<protein>
    <recommendedName>
        <fullName evidence="3">PAAR domain-containing protein</fullName>
    </recommendedName>
</protein>
<dbReference type="AlphaFoldDB" id="A0A4U1I7Q7"/>
<keyword evidence="2" id="KW-1185">Reference proteome</keyword>
<dbReference type="Pfam" id="PF05488">
    <property type="entry name" value="PAAR_motif"/>
    <property type="match status" value="1"/>
</dbReference>
<dbReference type="OrthoDB" id="9807902at2"/>
<name>A0A4U1I7Q7_9BURK</name>
<dbReference type="RefSeq" id="WP_136894057.1">
    <property type="nucleotide sequence ID" value="NZ_SWJE01000005.1"/>
</dbReference>
<dbReference type="Gene3D" id="2.60.200.60">
    <property type="match status" value="1"/>
</dbReference>
<dbReference type="InterPro" id="IPR008727">
    <property type="entry name" value="PAAR_motif"/>
</dbReference>
<dbReference type="EMBL" id="SWJE01000005">
    <property type="protein sequence ID" value="TKC89367.1"/>
    <property type="molecule type" value="Genomic_DNA"/>
</dbReference>
<organism evidence="1 2">
    <name type="scientific">Trinickia terrae</name>
    <dbReference type="NCBI Taxonomy" id="2571161"/>
    <lineage>
        <taxon>Bacteria</taxon>
        <taxon>Pseudomonadati</taxon>
        <taxon>Pseudomonadota</taxon>
        <taxon>Betaproteobacteria</taxon>
        <taxon>Burkholderiales</taxon>
        <taxon>Burkholderiaceae</taxon>
        <taxon>Trinickia</taxon>
    </lineage>
</organism>
<accession>A0A4U1I7Q7</accession>
<proteinExistence type="predicted"/>
<evidence type="ECO:0000313" key="1">
    <source>
        <dbReference type="EMBL" id="TKC89367.1"/>
    </source>
</evidence>
<comment type="caution">
    <text evidence="1">The sequence shown here is derived from an EMBL/GenBank/DDBJ whole genome shotgun (WGS) entry which is preliminary data.</text>
</comment>
<dbReference type="Proteomes" id="UP000305539">
    <property type="component" value="Unassembled WGS sequence"/>
</dbReference>